<name>A0A1I4PD96_9BACI</name>
<protein>
    <submittedName>
        <fullName evidence="2">Nuclease-related domain-containing protein</fullName>
    </submittedName>
</protein>
<organism evidence="2 3">
    <name type="scientific">Salibacterium qingdaonense</name>
    <dbReference type="NCBI Taxonomy" id="266892"/>
    <lineage>
        <taxon>Bacteria</taxon>
        <taxon>Bacillati</taxon>
        <taxon>Bacillota</taxon>
        <taxon>Bacilli</taxon>
        <taxon>Bacillales</taxon>
        <taxon>Bacillaceae</taxon>
    </lineage>
</organism>
<evidence type="ECO:0000313" key="2">
    <source>
        <dbReference type="EMBL" id="SFM25647.1"/>
    </source>
</evidence>
<evidence type="ECO:0000259" key="1">
    <source>
        <dbReference type="PROSITE" id="PS50965"/>
    </source>
</evidence>
<feature type="domain" description="NERD" evidence="1">
    <location>
        <begin position="37"/>
        <end position="147"/>
    </location>
</feature>
<gene>
    <name evidence="2" type="ORF">SAMN04488054_12511</name>
</gene>
<dbReference type="Pfam" id="PF08378">
    <property type="entry name" value="NERD"/>
    <property type="match status" value="1"/>
</dbReference>
<keyword evidence="3" id="KW-1185">Reference proteome</keyword>
<reference evidence="2 3" key="1">
    <citation type="submission" date="2016-10" db="EMBL/GenBank/DDBJ databases">
        <authorList>
            <person name="de Groot N.N."/>
        </authorList>
    </citation>
    <scope>NUCLEOTIDE SEQUENCE [LARGE SCALE GENOMIC DNA]</scope>
    <source>
        <strain evidence="2 3">CGMCC 1.6134</strain>
    </source>
</reference>
<dbReference type="InterPro" id="IPR011528">
    <property type="entry name" value="NERD"/>
</dbReference>
<evidence type="ECO:0000313" key="3">
    <source>
        <dbReference type="Proteomes" id="UP000199668"/>
    </source>
</evidence>
<dbReference type="STRING" id="266892.SAMN04488054_12511"/>
<dbReference type="EMBL" id="FOTY01000025">
    <property type="protein sequence ID" value="SFM25647.1"/>
    <property type="molecule type" value="Genomic_DNA"/>
</dbReference>
<dbReference type="PROSITE" id="PS50965">
    <property type="entry name" value="NERD"/>
    <property type="match status" value="1"/>
</dbReference>
<proteinExistence type="predicted"/>
<dbReference type="AlphaFoldDB" id="A0A1I4PD96"/>
<accession>A0A1I4PD96</accession>
<dbReference type="OrthoDB" id="2164794at2"/>
<dbReference type="Proteomes" id="UP000199668">
    <property type="component" value="Unassembled WGS sequence"/>
</dbReference>
<sequence length="300" mass="35083">MFLKPRFPSRELLCLRSLASRMELPLKYRQQLTNMEKGLNGEMHFDSQLQGLPDEAAILCDLLFEINNTYFQIDTLLFSPEVVRLFEVKNYEGDFVIENEAWYSAAGYEIKNPLLQLQRNQSLLRQLFQKHHISLPVQSFLIFTHPNFYVYQASPDLPIIFPHQIEPYVSQWKHDTVPLSDESSRAVEKLQALHIETSLFRQLPPFTRKLLQNGIRCRSCSAFLKLPQRTLVCPACGVTESLEKGVIRNTEEWKLLFPEAPLTTRGMHEWCGLNIDKKRIKRILSKNYNRSGYGRRSFFQ</sequence>